<protein>
    <submittedName>
        <fullName evidence="3">Uncharacterized protein</fullName>
    </submittedName>
</protein>
<organism evidence="3 4">
    <name type="scientific">Ceutorhynchus assimilis</name>
    <name type="common">cabbage seed weevil</name>
    <dbReference type="NCBI Taxonomy" id="467358"/>
    <lineage>
        <taxon>Eukaryota</taxon>
        <taxon>Metazoa</taxon>
        <taxon>Ecdysozoa</taxon>
        <taxon>Arthropoda</taxon>
        <taxon>Hexapoda</taxon>
        <taxon>Insecta</taxon>
        <taxon>Pterygota</taxon>
        <taxon>Neoptera</taxon>
        <taxon>Endopterygota</taxon>
        <taxon>Coleoptera</taxon>
        <taxon>Polyphaga</taxon>
        <taxon>Cucujiformia</taxon>
        <taxon>Curculionidae</taxon>
        <taxon>Ceutorhynchinae</taxon>
        <taxon>Ceutorhynchus</taxon>
    </lineage>
</organism>
<name>A0A9N9QA69_9CUCU</name>
<accession>A0A9N9QA69</accession>
<dbReference type="AlphaFoldDB" id="A0A9N9QA69"/>
<keyword evidence="1 2" id="KW-0193">Cuticle</keyword>
<gene>
    <name evidence="3" type="ORF">CEUTPL_LOCUS2692</name>
</gene>
<evidence type="ECO:0000256" key="1">
    <source>
        <dbReference type="ARBA" id="ARBA00022460"/>
    </source>
</evidence>
<evidence type="ECO:0000313" key="4">
    <source>
        <dbReference type="Proteomes" id="UP001152799"/>
    </source>
</evidence>
<evidence type="ECO:0000313" key="3">
    <source>
        <dbReference type="EMBL" id="CAG9762001.1"/>
    </source>
</evidence>
<dbReference type="InterPro" id="IPR051217">
    <property type="entry name" value="Insect_Cuticle_Struc_Prot"/>
</dbReference>
<dbReference type="GO" id="GO:0031012">
    <property type="term" value="C:extracellular matrix"/>
    <property type="evidence" value="ECO:0007669"/>
    <property type="project" value="TreeGrafter"/>
</dbReference>
<dbReference type="PANTHER" id="PTHR12236:SF75">
    <property type="entry name" value="CUTICULAR PROTEIN 62BB, ISOFORM A"/>
    <property type="match status" value="1"/>
</dbReference>
<dbReference type="Proteomes" id="UP001152799">
    <property type="component" value="Chromosome 11"/>
</dbReference>
<reference evidence="3" key="1">
    <citation type="submission" date="2022-01" db="EMBL/GenBank/DDBJ databases">
        <authorList>
            <person name="King R."/>
        </authorList>
    </citation>
    <scope>NUCLEOTIDE SEQUENCE</scope>
</reference>
<dbReference type="EMBL" id="OU892287">
    <property type="protein sequence ID" value="CAG9762001.1"/>
    <property type="molecule type" value="Genomic_DNA"/>
</dbReference>
<dbReference type="Pfam" id="PF00379">
    <property type="entry name" value="Chitin_bind_4"/>
    <property type="match status" value="1"/>
</dbReference>
<dbReference type="GO" id="GO:0042302">
    <property type="term" value="F:structural constituent of cuticle"/>
    <property type="evidence" value="ECO:0007669"/>
    <property type="project" value="UniProtKB-UniRule"/>
</dbReference>
<keyword evidence="4" id="KW-1185">Reference proteome</keyword>
<sequence>MQKKKKSEPAGTRRYGEFPQEVPTIKANCPTQWDISTYLTDHVKKMSCKISILCLFVLAANVNGGAVSYVSGGIALDGGIGLGGLHNGIGLGGLDNGIGLGGLDNGIGLTRVSLGGLGGRIGLGGGGLDNGIGLGRVSLGGLGGGIGLGGLNNGIELGRVSLGGLGGGIGLGGLDGGLGLGGLGLGGLKLARLQPIATKIAVAPANSIVSPSIGIAKTIDYHTPPKYEYKYAVADHKTGDQKEQTEQRIGDVVHGQYSLAEPDGTIRVVNGFNAQVSRIGHAIHPQKSYVSSSLGLGGLGLKLL</sequence>
<dbReference type="InterPro" id="IPR000618">
    <property type="entry name" value="Insect_cuticle"/>
</dbReference>
<proteinExistence type="predicted"/>
<evidence type="ECO:0000256" key="2">
    <source>
        <dbReference type="PROSITE-ProRule" id="PRU00497"/>
    </source>
</evidence>
<dbReference type="PROSITE" id="PS51155">
    <property type="entry name" value="CHIT_BIND_RR_2"/>
    <property type="match status" value="1"/>
</dbReference>
<dbReference type="PANTHER" id="PTHR12236">
    <property type="entry name" value="STRUCTURAL CONTITUENT OF CUTICLE"/>
    <property type="match status" value="1"/>
</dbReference>
<dbReference type="GO" id="GO:0005615">
    <property type="term" value="C:extracellular space"/>
    <property type="evidence" value="ECO:0007669"/>
    <property type="project" value="TreeGrafter"/>
</dbReference>